<dbReference type="EMBL" id="BARV01017339">
    <property type="protein sequence ID" value="GAI22195.1"/>
    <property type="molecule type" value="Genomic_DNA"/>
</dbReference>
<accession>X1N5R8</accession>
<sequence>MSGKNTPEEKTQAYALKLKGGRITIPKELRAELGLGDEGWVWLEVEHSSKGSRISFSKATPHLQE</sequence>
<proteinExistence type="predicted"/>
<evidence type="ECO:0008006" key="2">
    <source>
        <dbReference type="Google" id="ProtNLM"/>
    </source>
</evidence>
<dbReference type="InterPro" id="IPR037914">
    <property type="entry name" value="SpoVT-AbrB_sf"/>
</dbReference>
<comment type="caution">
    <text evidence="1">The sequence shown here is derived from an EMBL/GenBank/DDBJ whole genome shotgun (WGS) entry which is preliminary data.</text>
</comment>
<evidence type="ECO:0000313" key="1">
    <source>
        <dbReference type="EMBL" id="GAI22195.1"/>
    </source>
</evidence>
<protein>
    <recommendedName>
        <fullName evidence="2">SpoVT-AbrB domain-containing protein</fullName>
    </recommendedName>
</protein>
<organism evidence="1">
    <name type="scientific">marine sediment metagenome</name>
    <dbReference type="NCBI Taxonomy" id="412755"/>
    <lineage>
        <taxon>unclassified sequences</taxon>
        <taxon>metagenomes</taxon>
        <taxon>ecological metagenomes</taxon>
    </lineage>
</organism>
<name>X1N5R8_9ZZZZ</name>
<dbReference type="SUPFAM" id="SSF89447">
    <property type="entry name" value="AbrB/MazE/MraZ-like"/>
    <property type="match status" value="1"/>
</dbReference>
<reference evidence="1" key="1">
    <citation type="journal article" date="2014" name="Front. Microbiol.">
        <title>High frequency of phylogenetically diverse reductive dehalogenase-homologous genes in deep subseafloor sedimentary metagenomes.</title>
        <authorList>
            <person name="Kawai M."/>
            <person name="Futagami T."/>
            <person name="Toyoda A."/>
            <person name="Takaki Y."/>
            <person name="Nishi S."/>
            <person name="Hori S."/>
            <person name="Arai W."/>
            <person name="Tsubouchi T."/>
            <person name="Morono Y."/>
            <person name="Uchiyama I."/>
            <person name="Ito T."/>
            <person name="Fujiyama A."/>
            <person name="Inagaki F."/>
            <person name="Takami H."/>
        </authorList>
    </citation>
    <scope>NUCLEOTIDE SEQUENCE</scope>
    <source>
        <strain evidence="1">Expedition CK06-06</strain>
    </source>
</reference>
<dbReference type="AlphaFoldDB" id="X1N5R8"/>
<gene>
    <name evidence="1" type="ORF">S06H3_29579</name>
</gene>